<sequence>MKIQSIFLLLAAAGLTPIALSYGFSPVDSLSFLFGIDASSVNVSHIFRAVMGLYLALAMFWVMGAMSTKYRLPALYSLVIFMWGLAMGRLLSLLVDGMPHWLLVVYLFLEFGFGLVGLKMIRKEEQTA</sequence>
<dbReference type="AlphaFoldDB" id="A0A0C1YKT3"/>
<organism evidence="2 3">
    <name type="scientific">Vibrio owensii CAIM 1854 = LMG 25443</name>
    <dbReference type="NCBI Taxonomy" id="1229493"/>
    <lineage>
        <taxon>Bacteria</taxon>
        <taxon>Pseudomonadati</taxon>
        <taxon>Pseudomonadota</taxon>
        <taxon>Gammaproteobacteria</taxon>
        <taxon>Vibrionales</taxon>
        <taxon>Vibrionaceae</taxon>
        <taxon>Vibrio</taxon>
    </lineage>
</organism>
<accession>A0A0C1YKT3</accession>
<gene>
    <name evidence="2" type="ORF">H735_29380</name>
</gene>
<keyword evidence="1" id="KW-0472">Membrane</keyword>
<dbReference type="InterPro" id="IPR025597">
    <property type="entry name" value="DUF4345"/>
</dbReference>
<name>A0A0C1YKT3_9VIBR</name>
<evidence type="ECO:0000313" key="2">
    <source>
        <dbReference type="EMBL" id="KIF45875.1"/>
    </source>
</evidence>
<dbReference type="EMBL" id="JPRD01000079">
    <property type="protein sequence ID" value="KIF45875.1"/>
    <property type="molecule type" value="Genomic_DNA"/>
</dbReference>
<evidence type="ECO:0000256" key="1">
    <source>
        <dbReference type="SAM" id="Phobius"/>
    </source>
</evidence>
<dbReference type="Pfam" id="PF14248">
    <property type="entry name" value="DUF4345"/>
    <property type="match status" value="1"/>
</dbReference>
<dbReference type="PATRIC" id="fig|1229493.5.peg.5953"/>
<reference evidence="2 3" key="1">
    <citation type="submission" date="2014-07" db="EMBL/GenBank/DDBJ databases">
        <title>Unique and conserved regions in Vibrio harveyi and related species in comparison with the shrimp pathogen Vibrio harveyi CAIM 1792.</title>
        <authorList>
            <person name="Espinoza-Valles I."/>
            <person name="Vora G."/>
            <person name="Leekitcharoenphon P."/>
            <person name="Ussery D."/>
            <person name="Hoj L."/>
            <person name="Gomez-Gil B."/>
        </authorList>
    </citation>
    <scope>NUCLEOTIDE SEQUENCE [LARGE SCALE GENOMIC DNA]</scope>
    <source>
        <strain evidence="3">CAIM 1854 / LMG 25443</strain>
    </source>
</reference>
<feature type="transmembrane region" description="Helical" evidence="1">
    <location>
        <begin position="101"/>
        <end position="121"/>
    </location>
</feature>
<feature type="transmembrane region" description="Helical" evidence="1">
    <location>
        <begin position="45"/>
        <end position="63"/>
    </location>
</feature>
<feature type="transmembrane region" description="Helical" evidence="1">
    <location>
        <begin position="75"/>
        <end position="95"/>
    </location>
</feature>
<dbReference type="RefSeq" id="WP_020197185.1">
    <property type="nucleotide sequence ID" value="NZ_BAOH01000109.1"/>
</dbReference>
<evidence type="ECO:0000313" key="3">
    <source>
        <dbReference type="Proteomes" id="UP000031586"/>
    </source>
</evidence>
<protein>
    <submittedName>
        <fullName evidence="2">Membrane protein</fullName>
    </submittedName>
</protein>
<keyword evidence="1" id="KW-1133">Transmembrane helix</keyword>
<dbReference type="GeneID" id="47100912"/>
<dbReference type="Proteomes" id="UP000031586">
    <property type="component" value="Unassembled WGS sequence"/>
</dbReference>
<proteinExistence type="predicted"/>
<comment type="caution">
    <text evidence="2">The sequence shown here is derived from an EMBL/GenBank/DDBJ whole genome shotgun (WGS) entry which is preliminary data.</text>
</comment>
<keyword evidence="1" id="KW-0812">Transmembrane</keyword>